<sequence>MNTLLSRWTLFGVCLGLLAGCESPRNFDDIRARMAELDSRPTGTIPDVPNYEAQELFFYSASGLRSPFQPFQRVEELAQEIQETGIQPDMARPKQPLEAFPLNELTMVGFLHREGEPMRALIRDPQREIHSVRIGDYMGTNYGQISAISAQGIRLVEIVSNGRGGWLERPQTLDALGQ</sequence>
<dbReference type="PROSITE" id="PS51257">
    <property type="entry name" value="PROKAR_LIPOPROTEIN"/>
    <property type="match status" value="1"/>
</dbReference>
<dbReference type="InterPro" id="IPR007446">
    <property type="entry name" value="PilP"/>
</dbReference>
<gene>
    <name evidence="1" type="ORF">ACFOOG_02490</name>
</gene>
<name>A0ABV7ZU35_9GAMM</name>
<accession>A0ABV7ZU35</accession>
<evidence type="ECO:0000313" key="2">
    <source>
        <dbReference type="Proteomes" id="UP001595617"/>
    </source>
</evidence>
<dbReference type="Proteomes" id="UP001595617">
    <property type="component" value="Unassembled WGS sequence"/>
</dbReference>
<dbReference type="EMBL" id="JBHRYR010000002">
    <property type="protein sequence ID" value="MFC3851690.1"/>
    <property type="molecule type" value="Genomic_DNA"/>
</dbReference>
<evidence type="ECO:0000313" key="1">
    <source>
        <dbReference type="EMBL" id="MFC3851690.1"/>
    </source>
</evidence>
<comment type="caution">
    <text evidence="1">The sequence shown here is derived from an EMBL/GenBank/DDBJ whole genome shotgun (WGS) entry which is preliminary data.</text>
</comment>
<proteinExistence type="predicted"/>
<dbReference type="Pfam" id="PF04351">
    <property type="entry name" value="PilP"/>
    <property type="match status" value="1"/>
</dbReference>
<dbReference type="RefSeq" id="WP_380692979.1">
    <property type="nucleotide sequence ID" value="NZ_JBHRYR010000002.1"/>
</dbReference>
<dbReference type="PIRSF" id="PIRSF016481">
    <property type="entry name" value="Pilus_assembly_PilP"/>
    <property type="match status" value="1"/>
</dbReference>
<protein>
    <submittedName>
        <fullName evidence="1">Pilus assembly protein PilP</fullName>
    </submittedName>
</protein>
<keyword evidence="2" id="KW-1185">Reference proteome</keyword>
<organism evidence="1 2">
    <name type="scientific">Saccharospirillum mangrovi</name>
    <dbReference type="NCBI Taxonomy" id="2161747"/>
    <lineage>
        <taxon>Bacteria</taxon>
        <taxon>Pseudomonadati</taxon>
        <taxon>Pseudomonadota</taxon>
        <taxon>Gammaproteobacteria</taxon>
        <taxon>Oceanospirillales</taxon>
        <taxon>Saccharospirillaceae</taxon>
        <taxon>Saccharospirillum</taxon>
    </lineage>
</organism>
<reference evidence="2" key="1">
    <citation type="journal article" date="2019" name="Int. J. Syst. Evol. Microbiol.">
        <title>The Global Catalogue of Microorganisms (GCM) 10K type strain sequencing project: providing services to taxonomists for standard genome sequencing and annotation.</title>
        <authorList>
            <consortium name="The Broad Institute Genomics Platform"/>
            <consortium name="The Broad Institute Genome Sequencing Center for Infectious Disease"/>
            <person name="Wu L."/>
            <person name="Ma J."/>
        </authorList>
    </citation>
    <scope>NUCLEOTIDE SEQUENCE [LARGE SCALE GENOMIC DNA]</scope>
    <source>
        <strain evidence="2">IBRC 10765</strain>
    </source>
</reference>
<dbReference type="Gene3D" id="2.30.30.830">
    <property type="match status" value="1"/>
</dbReference>